<keyword evidence="5 9" id="KW-0805">Transcription regulation</keyword>
<dbReference type="OrthoDB" id="498543at2759"/>
<evidence type="ECO:0000256" key="1">
    <source>
        <dbReference type="ARBA" id="ARBA00010060"/>
    </source>
</evidence>
<keyword evidence="4 9" id="KW-0227">DNA damage</keyword>
<dbReference type="InterPro" id="IPR048993">
    <property type="entry name" value="SSRP1-like_PH1"/>
</dbReference>
<dbReference type="GO" id="GO:0006260">
    <property type="term" value="P:DNA replication"/>
    <property type="evidence" value="ECO:0007669"/>
    <property type="project" value="UniProtKB-KW"/>
</dbReference>
<evidence type="ECO:0000256" key="9">
    <source>
        <dbReference type="RuleBase" id="RU364013"/>
    </source>
</evidence>
<keyword evidence="3 9" id="KW-0235">DNA replication</keyword>
<evidence type="ECO:0000256" key="2">
    <source>
        <dbReference type="ARBA" id="ARBA00022454"/>
    </source>
</evidence>
<dbReference type="InterPro" id="IPR038167">
    <property type="entry name" value="SSRP1_sf"/>
</dbReference>
<comment type="subcellular location">
    <subcellularLocation>
        <location evidence="9">Nucleus</location>
    </subcellularLocation>
    <subcellularLocation>
        <location evidence="9">Chromosome</location>
    </subcellularLocation>
</comment>
<reference evidence="12 13" key="1">
    <citation type="submission" date="2016-05" db="EMBL/GenBank/DDBJ databases">
        <title>Genome sequencing reveals origins of a unique bacterial endosymbiosis in the earliest lineages of terrestrial Fungi.</title>
        <authorList>
            <consortium name="DOE Joint Genome Institute"/>
            <person name="Uehling J."/>
            <person name="Gryganskyi A."/>
            <person name="Hameed K."/>
            <person name="Tschaplinski T."/>
            <person name="Misztal P."/>
            <person name="Wu S."/>
            <person name="Desiro A."/>
            <person name="Vande Pol N."/>
            <person name="Du Z.-Y."/>
            <person name="Zienkiewicz A."/>
            <person name="Zienkiewicz K."/>
            <person name="Morin E."/>
            <person name="Tisserant E."/>
            <person name="Splivallo R."/>
            <person name="Hainaut M."/>
            <person name="Henrissat B."/>
            <person name="Ohm R."/>
            <person name="Kuo A."/>
            <person name="Yan J."/>
            <person name="Lipzen A."/>
            <person name="Nolan M."/>
            <person name="Labutti K."/>
            <person name="Barry K."/>
            <person name="Goldstein A."/>
            <person name="Labbe J."/>
            <person name="Schadt C."/>
            <person name="Tuskan G."/>
            <person name="Grigoriev I."/>
            <person name="Martin F."/>
            <person name="Vilgalys R."/>
            <person name="Bonito G."/>
        </authorList>
    </citation>
    <scope>NUCLEOTIDE SEQUENCE [LARGE SCALE GENOMIC DNA]</scope>
    <source>
        <strain evidence="12 13">AG-77</strain>
    </source>
</reference>
<dbReference type="GO" id="GO:0035101">
    <property type="term" value="C:FACT complex"/>
    <property type="evidence" value="ECO:0007669"/>
    <property type="project" value="TreeGrafter"/>
</dbReference>
<dbReference type="Pfam" id="PF17292">
    <property type="entry name" value="POB3_N"/>
    <property type="match status" value="1"/>
</dbReference>
<dbReference type="SUPFAM" id="SSF50729">
    <property type="entry name" value="PH domain-like"/>
    <property type="match status" value="1"/>
</dbReference>
<dbReference type="GO" id="GO:0031491">
    <property type="term" value="F:nucleosome binding"/>
    <property type="evidence" value="ECO:0007669"/>
    <property type="project" value="TreeGrafter"/>
</dbReference>
<evidence type="ECO:0000313" key="12">
    <source>
        <dbReference type="EMBL" id="OAQ28082.1"/>
    </source>
</evidence>
<dbReference type="PANTHER" id="PTHR45849:SF1">
    <property type="entry name" value="FACT COMPLEX SUBUNIT SSRP1"/>
    <property type="match status" value="1"/>
</dbReference>
<dbReference type="GO" id="GO:0003677">
    <property type="term" value="F:DNA binding"/>
    <property type="evidence" value="ECO:0007669"/>
    <property type="project" value="InterPro"/>
</dbReference>
<keyword evidence="2 9" id="KW-0158">Chromosome</keyword>
<dbReference type="Gene3D" id="2.30.29.30">
    <property type="entry name" value="Pleckstrin-homology domain (PH domain)/Phosphotyrosine-binding domain (PTB)"/>
    <property type="match status" value="2"/>
</dbReference>
<dbReference type="InterPro" id="IPR035417">
    <property type="entry name" value="SSRP1/POB3_N"/>
</dbReference>
<dbReference type="PRINTS" id="PR00887">
    <property type="entry name" value="SSRCOGNITION"/>
</dbReference>
<comment type="function">
    <text evidence="9">Component of the FACT complex, a general chromatin factor that acts to reorganize nucleosomes. The FACT complex is involved in multiple processes that require DNA as a template such as mRNA elongation, DNA replication and DNA repair. During transcription elongation the FACT complex acts as a histone chaperone that both destabilizes and restores nucleosomal structure. It facilitates the passage of RNA polymerase II and transcription by promoting the dissociation of one histone H2A-H2B dimer from the nucleosome, then subsequently promotes the reestablishment of the nucleosome following the passage of RNA polymerase II.</text>
</comment>
<keyword evidence="6 9" id="KW-0804">Transcription</keyword>
<dbReference type="InterPro" id="IPR024954">
    <property type="entry name" value="SSRP1_DD"/>
</dbReference>
<gene>
    <name evidence="12" type="ORF">K457DRAFT_76767</name>
</gene>
<dbReference type="InterPro" id="IPR000969">
    <property type="entry name" value="SSRP1/POB3"/>
</dbReference>
<accession>A0A197JS25</accession>
<dbReference type="Pfam" id="PF21103">
    <property type="entry name" value="PH1_SSRP1-like"/>
    <property type="match status" value="1"/>
</dbReference>
<evidence type="ECO:0000256" key="6">
    <source>
        <dbReference type="ARBA" id="ARBA00023163"/>
    </source>
</evidence>
<dbReference type="PANTHER" id="PTHR45849">
    <property type="entry name" value="FACT COMPLEX SUBUNIT SSRP1"/>
    <property type="match status" value="1"/>
</dbReference>
<dbReference type="InterPro" id="IPR050454">
    <property type="entry name" value="RTT106/SSRP1_HistChap/FACT"/>
</dbReference>
<dbReference type="AlphaFoldDB" id="A0A197JS25"/>
<dbReference type="STRING" id="1314771.A0A197JS25"/>
<dbReference type="InterPro" id="IPR013719">
    <property type="entry name" value="RTT106/SPT16-like_middle_dom"/>
</dbReference>
<evidence type="ECO:0000256" key="4">
    <source>
        <dbReference type="ARBA" id="ARBA00022763"/>
    </source>
</evidence>
<organism evidence="12 13">
    <name type="scientific">Linnemannia elongata AG-77</name>
    <dbReference type="NCBI Taxonomy" id="1314771"/>
    <lineage>
        <taxon>Eukaryota</taxon>
        <taxon>Fungi</taxon>
        <taxon>Fungi incertae sedis</taxon>
        <taxon>Mucoromycota</taxon>
        <taxon>Mortierellomycotina</taxon>
        <taxon>Mortierellomycetes</taxon>
        <taxon>Mortierellales</taxon>
        <taxon>Mortierellaceae</taxon>
        <taxon>Linnemannia</taxon>
    </lineage>
</organism>
<feature type="region of interest" description="Disordered" evidence="10">
    <location>
        <begin position="455"/>
        <end position="550"/>
    </location>
</feature>
<evidence type="ECO:0000256" key="10">
    <source>
        <dbReference type="SAM" id="MobiDB-lite"/>
    </source>
</evidence>
<evidence type="ECO:0000256" key="7">
    <source>
        <dbReference type="ARBA" id="ARBA00023204"/>
    </source>
</evidence>
<dbReference type="FunFam" id="2.30.29.150:FF:000001">
    <property type="entry name" value="Fact complex subunit ssrp1"/>
    <property type="match status" value="1"/>
</dbReference>
<protein>
    <recommendedName>
        <fullName evidence="9">FACT complex subunit POB3</fullName>
    </recommendedName>
</protein>
<name>A0A197JS25_9FUNG</name>
<keyword evidence="7 9" id="KW-0234">DNA repair</keyword>
<keyword evidence="13" id="KW-1185">Reference proteome</keyword>
<evidence type="ECO:0000259" key="11">
    <source>
        <dbReference type="SMART" id="SM01287"/>
    </source>
</evidence>
<feature type="domain" description="Histone chaperone RTT106/FACT complex subunit SPT16-like middle" evidence="11">
    <location>
        <begin position="363"/>
        <end position="457"/>
    </location>
</feature>
<dbReference type="Gene3D" id="2.30.29.220">
    <property type="entry name" value="Structure-specific recognition protein (SSRP1)"/>
    <property type="match status" value="1"/>
</dbReference>
<dbReference type="GO" id="GO:0042393">
    <property type="term" value="F:histone binding"/>
    <property type="evidence" value="ECO:0007669"/>
    <property type="project" value="TreeGrafter"/>
</dbReference>
<evidence type="ECO:0000313" key="13">
    <source>
        <dbReference type="Proteomes" id="UP000078512"/>
    </source>
</evidence>
<dbReference type="InterPro" id="IPR011993">
    <property type="entry name" value="PH-like_dom_sf"/>
</dbReference>
<dbReference type="Pfam" id="PF08512">
    <property type="entry name" value="Rttp106-like_middle"/>
    <property type="match status" value="1"/>
</dbReference>
<evidence type="ECO:0000256" key="3">
    <source>
        <dbReference type="ARBA" id="ARBA00022705"/>
    </source>
</evidence>
<dbReference type="CDD" id="cd13231">
    <property type="entry name" value="PH2_SSRP1-like"/>
    <property type="match status" value="1"/>
</dbReference>
<evidence type="ECO:0000256" key="5">
    <source>
        <dbReference type="ARBA" id="ARBA00023015"/>
    </source>
</evidence>
<evidence type="ECO:0000256" key="8">
    <source>
        <dbReference type="ARBA" id="ARBA00023242"/>
    </source>
</evidence>
<dbReference type="Pfam" id="PF03531">
    <property type="entry name" value="SSrecog"/>
    <property type="match status" value="1"/>
</dbReference>
<dbReference type="CDD" id="cd13230">
    <property type="entry name" value="PH1_SSRP1-like"/>
    <property type="match status" value="1"/>
</dbReference>
<feature type="compositionally biased region" description="Acidic residues" evidence="10">
    <location>
        <begin position="492"/>
        <end position="523"/>
    </location>
</feature>
<dbReference type="GO" id="GO:0006281">
    <property type="term" value="P:DNA repair"/>
    <property type="evidence" value="ECO:0007669"/>
    <property type="project" value="UniProtKB-KW"/>
</dbReference>
<dbReference type="Proteomes" id="UP000078512">
    <property type="component" value="Unassembled WGS sequence"/>
</dbReference>
<dbReference type="SMART" id="SM01287">
    <property type="entry name" value="Rtt106"/>
    <property type="match status" value="1"/>
</dbReference>
<keyword evidence="8 9" id="KW-0539">Nucleus</keyword>
<dbReference type="Gene3D" id="2.30.29.150">
    <property type="match status" value="1"/>
</dbReference>
<feature type="compositionally biased region" description="Basic and acidic residues" evidence="10">
    <location>
        <begin position="541"/>
        <end position="550"/>
    </location>
</feature>
<feature type="compositionally biased region" description="Low complexity" evidence="10">
    <location>
        <begin position="524"/>
        <end position="533"/>
    </location>
</feature>
<comment type="similarity">
    <text evidence="1 9">Belongs to the SSRP1 family.</text>
</comment>
<dbReference type="EMBL" id="KV442051">
    <property type="protein sequence ID" value="OAQ28082.1"/>
    <property type="molecule type" value="Genomic_DNA"/>
</dbReference>
<proteinExistence type="inferred from homology"/>
<sequence length="550" mass="62101">MGEKVNQFDDIYLDLAPELGLLRLAQSGLGWKARRGEGLFTVRDADLKRTTWLRAARNFQLRIQLRDGRIVKFDGFQRDDFEKLKDIIKTNYGLQLETKEMSVKGWNWGETDFSNGNLVFSVQNKEMFEIPLNEVTNTSLTAKHEVMIELGGPDGEGGARDKNRKGDQLVEMRFYVPGQANQEGEGEEESNANVSYQDSKLYVFYNSIKNEADIGDAAPGDGIVLFSDTLCLTPRGRYDIDMFPAFLRLRGKTTDYKISYTSIIKLFLLPKPDDVHVLFVIGLDPPLRQGQTRYPFLVFQFVREEEIDVSLNLDDETIATKYEGKLEKKYESRTYEVVSTLFKTLTGRRVTIPSEIFKSYHNQSAIKCSMKANEGVLYPLDKSFLFIPKPPTFIPHSEIGSVTFSRVGGNAASASRTFDLKFNMKSGVDYSFSSINREEYTNLNEFLQNKKIKTKTMEDESTGRYVEMVEDSDSEEDTGKRKRKSVVQDFGGGDDDEGESSPDEDFVADESESDVAEEFDENVSDSGGSNASDASDDGSDDERPAKKSKK</sequence>